<sequence>MIRLSCWVLSIGATGTAVCLSVLAGWQRGGSLAERVIWGAIGVVLVVSAHLLPALVRDSPCWVRAVASVLWLACMATACFGHVTFFLLAQRHAGELRATAVPVTEAVPAGRTLTAVMAERAGVTARLATANAQRCTGNCTTLEARRVTLTAKLEALDAEAGDIRRRQSADARAEERRDSLVADPVTARLAALLGVTTVRVDLLTGLAFAAVLEGVACLLWSVTLRSRSSVPAVQATVAAVTVNHPPVTASHTPEPGSHEAEAKSHAPVSEPVTSLPAGEPSDAAMTQLAQAVAAGQVRPTVSDIRRFLGVSQARAAALRRQLAALDSTP</sequence>
<dbReference type="AlphaFoldDB" id="A0AA92ED30"/>
<evidence type="ECO:0000256" key="1">
    <source>
        <dbReference type="SAM" id="MobiDB-lite"/>
    </source>
</evidence>
<evidence type="ECO:0000256" key="2">
    <source>
        <dbReference type="SAM" id="Phobius"/>
    </source>
</evidence>
<feature type="region of interest" description="Disordered" evidence="1">
    <location>
        <begin position="245"/>
        <end position="280"/>
    </location>
</feature>
<evidence type="ECO:0000313" key="3">
    <source>
        <dbReference type="EMBL" id="QCX49687.1"/>
    </source>
</evidence>
<feature type="transmembrane region" description="Helical" evidence="2">
    <location>
        <begin position="35"/>
        <end position="56"/>
    </location>
</feature>
<dbReference type="Proteomes" id="UP000310553">
    <property type="component" value="Chromosome"/>
</dbReference>
<feature type="transmembrane region" description="Helical" evidence="2">
    <location>
        <begin position="68"/>
        <end position="89"/>
    </location>
</feature>
<reference evidence="3 4" key="1">
    <citation type="submission" date="2019-04" db="EMBL/GenBank/DDBJ databases">
        <title>Complete Genome of UW386 and Higher Quality Genome of UW700.</title>
        <authorList>
            <person name="Jacobs J."/>
            <person name="Perez A."/>
            <person name="Steidl O."/>
            <person name="Allen C."/>
        </authorList>
    </citation>
    <scope>NUCLEOTIDE SEQUENCE [LARGE SCALE GENOMIC DNA]</scope>
    <source>
        <strain evidence="3 4">UW386</strain>
    </source>
</reference>
<accession>A0AA92ED30</accession>
<dbReference type="EMBL" id="CP039339">
    <property type="protein sequence ID" value="QCX49687.1"/>
    <property type="molecule type" value="Genomic_DNA"/>
</dbReference>
<evidence type="ECO:0008006" key="5">
    <source>
        <dbReference type="Google" id="ProtNLM"/>
    </source>
</evidence>
<keyword evidence="2" id="KW-1133">Transmembrane helix</keyword>
<keyword evidence="2" id="KW-0812">Transmembrane</keyword>
<keyword evidence="2" id="KW-0472">Membrane</keyword>
<name>A0AA92ED30_RALSL</name>
<protein>
    <recommendedName>
        <fullName evidence="5">Transmembrane protein</fullName>
    </recommendedName>
</protein>
<proteinExistence type="predicted"/>
<evidence type="ECO:0000313" key="4">
    <source>
        <dbReference type="Proteomes" id="UP000310553"/>
    </source>
</evidence>
<gene>
    <name evidence="3" type="ORF">E7Z57_11650</name>
</gene>
<organism evidence="3 4">
    <name type="scientific">Ralstonia solanacearum</name>
    <name type="common">Pseudomonas solanacearum</name>
    <dbReference type="NCBI Taxonomy" id="305"/>
    <lineage>
        <taxon>Bacteria</taxon>
        <taxon>Pseudomonadati</taxon>
        <taxon>Pseudomonadota</taxon>
        <taxon>Betaproteobacteria</taxon>
        <taxon>Burkholderiales</taxon>
        <taxon>Burkholderiaceae</taxon>
        <taxon>Ralstonia</taxon>
        <taxon>Ralstonia solanacearum species complex</taxon>
    </lineage>
</organism>